<sequence length="264" mass="28018">MTESENSTESANSTESENSAVEDARTHELRGNLERLRERLSAAENDRHVGTGPVDLIAVTKFFPAQDVQRLLDVGVRDVGENRDQEAAEKARSVPDATWHFIGQLQSKKSTSVVRYASRVHSVDRMSLVTALGKAVRNHRAAVAEGQAQGGPCTEGDLDCLVQVSLDDSEGRGGVRPVDLAALADAVAAEEGLRLGGVMAVAPLGSAPEPAFERLHGYAQQLREQHPSATQISAGMSADLEAAVRWGSTHVRVGSGILGARPVG</sequence>
<feature type="region of interest" description="Disordered" evidence="5">
    <location>
        <begin position="1"/>
        <end position="30"/>
    </location>
</feature>
<dbReference type="GO" id="GO:0030170">
    <property type="term" value="F:pyridoxal phosphate binding"/>
    <property type="evidence" value="ECO:0007669"/>
    <property type="project" value="UniProtKB-UniRule"/>
</dbReference>
<dbReference type="PANTHER" id="PTHR10146:SF14">
    <property type="entry name" value="PYRIDOXAL PHOSPHATE HOMEOSTASIS PROTEIN"/>
    <property type="match status" value="1"/>
</dbReference>
<evidence type="ECO:0000256" key="2">
    <source>
        <dbReference type="HAMAP-Rule" id="MF_02087"/>
    </source>
</evidence>
<dbReference type="NCBIfam" id="TIGR00044">
    <property type="entry name" value="YggS family pyridoxal phosphate-dependent enzyme"/>
    <property type="match status" value="1"/>
</dbReference>
<feature type="domain" description="Alanine racemase N-terminal" evidence="6">
    <location>
        <begin position="47"/>
        <end position="262"/>
    </location>
</feature>
<reference evidence="7 8" key="1">
    <citation type="submission" date="2018-10" db="EMBL/GenBank/DDBJ databases">
        <title>Kocuria sp. M5W7-7, whole genome shotgun sequence.</title>
        <authorList>
            <person name="Tuo L."/>
        </authorList>
    </citation>
    <scope>NUCLEOTIDE SEQUENCE [LARGE SCALE GENOMIC DNA]</scope>
    <source>
        <strain evidence="7 8">M5W7-7</strain>
    </source>
</reference>
<comment type="similarity">
    <text evidence="2 4">Belongs to the pyridoxal phosphate-binding protein YggS/PROSC family.</text>
</comment>
<evidence type="ECO:0000313" key="7">
    <source>
        <dbReference type="EMBL" id="ROZ63989.1"/>
    </source>
</evidence>
<keyword evidence="1 2" id="KW-0663">Pyridoxal phosphate</keyword>
<organism evidence="7 8">
    <name type="scientific">Kocuria soli</name>
    <dbReference type="NCBI Taxonomy" id="2485125"/>
    <lineage>
        <taxon>Bacteria</taxon>
        <taxon>Bacillati</taxon>
        <taxon>Actinomycetota</taxon>
        <taxon>Actinomycetes</taxon>
        <taxon>Micrococcales</taxon>
        <taxon>Micrococcaceae</taxon>
        <taxon>Kocuria</taxon>
    </lineage>
</organism>
<dbReference type="PIRSF" id="PIRSF004848">
    <property type="entry name" value="YBL036c_PLPDEIII"/>
    <property type="match status" value="1"/>
</dbReference>
<dbReference type="Gene3D" id="3.20.20.10">
    <property type="entry name" value="Alanine racemase"/>
    <property type="match status" value="1"/>
</dbReference>
<accession>A0A3N3ZRN5</accession>
<comment type="caution">
    <text evidence="7">The sequence shown here is derived from an EMBL/GenBank/DDBJ whole genome shotgun (WGS) entry which is preliminary data.</text>
</comment>
<dbReference type="InterPro" id="IPR001608">
    <property type="entry name" value="Ala_racemase_N"/>
</dbReference>
<dbReference type="InterPro" id="IPR011078">
    <property type="entry name" value="PyrdxlP_homeostasis"/>
</dbReference>
<dbReference type="Proteomes" id="UP000270616">
    <property type="component" value="Unassembled WGS sequence"/>
</dbReference>
<dbReference type="EMBL" id="RKMF01000004">
    <property type="protein sequence ID" value="ROZ63989.1"/>
    <property type="molecule type" value="Genomic_DNA"/>
</dbReference>
<comment type="function">
    <text evidence="2">Pyridoxal 5'-phosphate (PLP)-binding protein, which is involved in PLP homeostasis.</text>
</comment>
<name>A0A3N3ZRN5_9MICC</name>
<evidence type="ECO:0000313" key="8">
    <source>
        <dbReference type="Proteomes" id="UP000270616"/>
    </source>
</evidence>
<dbReference type="Pfam" id="PF01168">
    <property type="entry name" value="Ala_racemase_N"/>
    <property type="match status" value="1"/>
</dbReference>
<dbReference type="RefSeq" id="WP_123824570.1">
    <property type="nucleotide sequence ID" value="NZ_RKMF01000004.1"/>
</dbReference>
<dbReference type="OrthoDB" id="9804072at2"/>
<gene>
    <name evidence="7" type="ORF">EDL96_04180</name>
</gene>
<feature type="modified residue" description="N6-(pyridoxal phosphate)lysine" evidence="2 3">
    <location>
        <position position="61"/>
    </location>
</feature>
<evidence type="ECO:0000256" key="3">
    <source>
        <dbReference type="PIRSR" id="PIRSR004848-1"/>
    </source>
</evidence>
<evidence type="ECO:0000259" key="6">
    <source>
        <dbReference type="Pfam" id="PF01168"/>
    </source>
</evidence>
<dbReference type="SUPFAM" id="SSF51419">
    <property type="entry name" value="PLP-binding barrel"/>
    <property type="match status" value="1"/>
</dbReference>
<proteinExistence type="inferred from homology"/>
<evidence type="ECO:0000256" key="4">
    <source>
        <dbReference type="RuleBase" id="RU004514"/>
    </source>
</evidence>
<feature type="compositionally biased region" description="Low complexity" evidence="5">
    <location>
        <begin position="1"/>
        <end position="19"/>
    </location>
</feature>
<protein>
    <recommendedName>
        <fullName evidence="2">Pyridoxal phosphate homeostasis protein</fullName>
        <shortName evidence="2">PLP homeostasis protein</shortName>
    </recommendedName>
</protein>
<evidence type="ECO:0000256" key="5">
    <source>
        <dbReference type="SAM" id="MobiDB-lite"/>
    </source>
</evidence>
<dbReference type="AlphaFoldDB" id="A0A3N3ZRN5"/>
<comment type="cofactor">
    <cofactor evidence="3">
        <name>pyridoxal 5'-phosphate</name>
        <dbReference type="ChEBI" id="CHEBI:597326"/>
    </cofactor>
</comment>
<dbReference type="InterPro" id="IPR029066">
    <property type="entry name" value="PLP-binding_barrel"/>
</dbReference>
<dbReference type="PROSITE" id="PS01211">
    <property type="entry name" value="UPF0001"/>
    <property type="match status" value="1"/>
</dbReference>
<dbReference type="PANTHER" id="PTHR10146">
    <property type="entry name" value="PROLINE SYNTHETASE CO-TRANSCRIBED BACTERIAL HOMOLOG PROTEIN"/>
    <property type="match status" value="1"/>
</dbReference>
<keyword evidence="8" id="KW-1185">Reference proteome</keyword>
<evidence type="ECO:0000256" key="1">
    <source>
        <dbReference type="ARBA" id="ARBA00022898"/>
    </source>
</evidence>
<dbReference type="HAMAP" id="MF_02087">
    <property type="entry name" value="PLP_homeostasis"/>
    <property type="match status" value="1"/>
</dbReference>